<name>A0A5S4VG56_9FIRM</name>
<comment type="caution">
    <text evidence="1">The sequence shown here is derived from an EMBL/GenBank/DDBJ whole genome shotgun (WGS) entry which is preliminary data.</text>
</comment>
<proteinExistence type="predicted"/>
<reference evidence="1 2" key="2">
    <citation type="submission" date="2019-09" db="EMBL/GenBank/DDBJ databases">
        <title>Strain-level analysis of Eubacterium rectale using genomes from metagenomes.</title>
        <authorList>
            <person name="Karcher N."/>
            <person name="Segata N."/>
        </authorList>
    </citation>
    <scope>NUCLEOTIDE SEQUENCE [LARGE SCALE GENOMIC DNA]</scope>
    <source>
        <strain evidence="1 2">L2-21</strain>
    </source>
</reference>
<accession>A0A5S4VG56</accession>
<protein>
    <submittedName>
        <fullName evidence="1">Uncharacterized protein</fullName>
    </submittedName>
</protein>
<evidence type="ECO:0000313" key="2">
    <source>
        <dbReference type="Proteomes" id="UP000324325"/>
    </source>
</evidence>
<evidence type="ECO:0000313" key="1">
    <source>
        <dbReference type="EMBL" id="TYL57149.1"/>
    </source>
</evidence>
<organism evidence="1 2">
    <name type="scientific">Agathobacter rectalis</name>
    <dbReference type="NCBI Taxonomy" id="39491"/>
    <lineage>
        <taxon>Bacteria</taxon>
        <taxon>Bacillati</taxon>
        <taxon>Bacillota</taxon>
        <taxon>Clostridia</taxon>
        <taxon>Lachnospirales</taxon>
        <taxon>Lachnospiraceae</taxon>
        <taxon>Agathobacter</taxon>
    </lineage>
</organism>
<gene>
    <name evidence="1" type="ORF">FYL37_10455</name>
</gene>
<dbReference type="RefSeq" id="WP_148885359.1">
    <property type="nucleotide sequence ID" value="NZ_JBBNNI010000007.1"/>
</dbReference>
<dbReference type="AlphaFoldDB" id="A0A5S4VG56"/>
<sequence length="221" mass="25999">MFDFLNYIENEIISLLGDNVDIADFLVGEIKIYRQYWQKYQCDRTRSPLYTSDTHLYETHEFHLHNGGIVTISWDIEVLYSYAKKYNIPISHYSLNNFNLLLKQDLLNSADEFKRISNIVKHPYNHAYDTLLIIDFKPLSCCLFLDGRHRYIEYTKFNPNSAIPFYLLNDELCMTAILTKSELVTYIILHNISVINNFIMGKSDLSSIINLSRCLEPNYPK</sequence>
<dbReference type="Proteomes" id="UP000324325">
    <property type="component" value="Unassembled WGS sequence"/>
</dbReference>
<dbReference type="EMBL" id="VSTG01000013">
    <property type="protein sequence ID" value="TYL57149.1"/>
    <property type="molecule type" value="Genomic_DNA"/>
</dbReference>
<reference evidence="1 2" key="1">
    <citation type="submission" date="2019-08" db="EMBL/GenBank/DDBJ databases">
        <authorList>
            <person name="Duncan S."/>
            <person name="Walker A."/>
        </authorList>
    </citation>
    <scope>NUCLEOTIDE SEQUENCE [LARGE SCALE GENOMIC DNA]</scope>
    <source>
        <strain evidence="1 2">L2-21</strain>
    </source>
</reference>